<keyword evidence="7" id="KW-0969">Cilium</keyword>
<gene>
    <name evidence="11" type="primary">105617300</name>
</gene>
<evidence type="ECO:0000256" key="7">
    <source>
        <dbReference type="ARBA" id="ARBA00023069"/>
    </source>
</evidence>
<comment type="subcellular location">
    <subcellularLocation>
        <location evidence="2">Cytoplasm</location>
        <location evidence="2">Cytoskeleton</location>
        <location evidence="2">Flagellum axoneme</location>
    </subcellularLocation>
</comment>
<evidence type="ECO:0000256" key="9">
    <source>
        <dbReference type="ARBA" id="ARBA00023273"/>
    </source>
</evidence>
<keyword evidence="5" id="KW-0963">Cytoplasm</keyword>
<dbReference type="PROSITE" id="PS50096">
    <property type="entry name" value="IQ"/>
    <property type="match status" value="1"/>
</dbReference>
<dbReference type="Proteomes" id="UP000005205">
    <property type="component" value="Unassembled WGS sequence"/>
</dbReference>
<evidence type="ECO:0000256" key="6">
    <source>
        <dbReference type="ARBA" id="ARBA00022846"/>
    </source>
</evidence>
<dbReference type="InterPro" id="IPR042815">
    <property type="entry name" value="DRC10"/>
</dbReference>
<accession>A0A158N9P8</accession>
<dbReference type="EMBL" id="ADTU01009729">
    <property type="status" value="NOT_ANNOTATED_CDS"/>
    <property type="molecule type" value="Genomic_DNA"/>
</dbReference>
<comment type="function">
    <text evidence="1">Component of the nexin-dynein regulatory complex (N-DRC), a key regulator of ciliary/flagellar motility which maintains the alignment and integrity of the distal axoneme and regulates microtubule sliding in motile axonemes.</text>
</comment>
<comment type="similarity">
    <text evidence="3">Belongs to the DRC10 family.</text>
</comment>
<sequence length="289" mass="34033">MSEQEDITISIIRMEKLLTSLTNRIKESIEKCGVDDSSLLQEIIDLIELLKKFVISHMKKTPNVESMHAINLHDCRTKIAEVLAELEALQEMSEEQNLSSEIFLRDIVICVNDEEEIMQSIKETSEVEIPKEIEESMREMMNVREREETRRKILQSEIDSAERRLHNITEFNATSEKKLFDICANIEQQYIALLAKYDCDIGASHALTEELSKNNEIIKGKIKEMEDQLVVQRELYIQFKKEREIALMIAFTKQLDLLRRNRAAKIIQRTWKAYFERISLKKRRKTKRK</sequence>
<evidence type="ECO:0000313" key="12">
    <source>
        <dbReference type="Proteomes" id="UP000005205"/>
    </source>
</evidence>
<dbReference type="AlphaFoldDB" id="A0A158N9P8"/>
<evidence type="ECO:0000256" key="5">
    <source>
        <dbReference type="ARBA" id="ARBA00022490"/>
    </source>
</evidence>
<protein>
    <recommendedName>
        <fullName evidence="4">Dynein regulatory complex protein 10</fullName>
    </recommendedName>
</protein>
<keyword evidence="8" id="KW-0206">Cytoskeleton</keyword>
<reference evidence="11" key="2">
    <citation type="submission" date="2016-04" db="UniProtKB">
        <authorList>
            <consortium name="EnsemblMetazoa"/>
        </authorList>
    </citation>
    <scope>IDENTIFICATION</scope>
</reference>
<name>A0A158N9P8_ATTCE</name>
<evidence type="ECO:0000256" key="3">
    <source>
        <dbReference type="ARBA" id="ARBA00009071"/>
    </source>
</evidence>
<reference evidence="12" key="1">
    <citation type="journal article" date="2011" name="PLoS Genet.">
        <title>The genome sequence of the leaf-cutter ant Atta cephalotes reveals insights into its obligate symbiotic lifestyle.</title>
        <authorList>
            <person name="Suen G."/>
            <person name="Teiling C."/>
            <person name="Li L."/>
            <person name="Holt C."/>
            <person name="Abouheif E."/>
            <person name="Bornberg-Bauer E."/>
            <person name="Bouffard P."/>
            <person name="Caldera E.J."/>
            <person name="Cash E."/>
            <person name="Cavanaugh A."/>
            <person name="Denas O."/>
            <person name="Elhaik E."/>
            <person name="Fave M.J."/>
            <person name="Gadau J."/>
            <person name="Gibson J.D."/>
            <person name="Graur D."/>
            <person name="Grubbs K.J."/>
            <person name="Hagen D.E."/>
            <person name="Harkins T.T."/>
            <person name="Helmkampf M."/>
            <person name="Hu H."/>
            <person name="Johnson B.R."/>
            <person name="Kim J."/>
            <person name="Marsh S.E."/>
            <person name="Moeller J.A."/>
            <person name="Munoz-Torres M.C."/>
            <person name="Murphy M.C."/>
            <person name="Naughton M.C."/>
            <person name="Nigam S."/>
            <person name="Overson R."/>
            <person name="Rajakumar R."/>
            <person name="Reese J.T."/>
            <person name="Scott J.J."/>
            <person name="Smith C.R."/>
            <person name="Tao S."/>
            <person name="Tsutsui N.D."/>
            <person name="Viljakainen L."/>
            <person name="Wissler L."/>
            <person name="Yandell M.D."/>
            <person name="Zimmer F."/>
            <person name="Taylor J."/>
            <person name="Slater S.C."/>
            <person name="Clifton S.W."/>
            <person name="Warren W.C."/>
            <person name="Elsik C.G."/>
            <person name="Smith C.D."/>
            <person name="Weinstock G.M."/>
            <person name="Gerardo N.M."/>
            <person name="Currie C.R."/>
        </authorList>
    </citation>
    <scope>NUCLEOTIDE SEQUENCE [LARGE SCALE GENOMIC DNA]</scope>
</reference>
<evidence type="ECO:0000313" key="11">
    <source>
        <dbReference type="EnsemblMetazoa" id="XP_012054256.1"/>
    </source>
</evidence>
<proteinExistence type="inferred from homology"/>
<dbReference type="OrthoDB" id="536093at2759"/>
<keyword evidence="12" id="KW-1185">Reference proteome</keyword>
<keyword evidence="6" id="KW-0282">Flagellum</keyword>
<evidence type="ECO:0000256" key="1">
    <source>
        <dbReference type="ARBA" id="ARBA00003029"/>
    </source>
</evidence>
<evidence type="ECO:0000256" key="2">
    <source>
        <dbReference type="ARBA" id="ARBA00004611"/>
    </source>
</evidence>
<evidence type="ECO:0000256" key="10">
    <source>
        <dbReference type="SAM" id="Coils"/>
    </source>
</evidence>
<evidence type="ECO:0000256" key="4">
    <source>
        <dbReference type="ARBA" id="ARBA00021752"/>
    </source>
</evidence>
<organism evidence="11 12">
    <name type="scientific">Atta cephalotes</name>
    <name type="common">Leafcutter ant</name>
    <dbReference type="NCBI Taxonomy" id="12957"/>
    <lineage>
        <taxon>Eukaryota</taxon>
        <taxon>Metazoa</taxon>
        <taxon>Ecdysozoa</taxon>
        <taxon>Arthropoda</taxon>
        <taxon>Hexapoda</taxon>
        <taxon>Insecta</taxon>
        <taxon>Pterygota</taxon>
        <taxon>Neoptera</taxon>
        <taxon>Endopterygota</taxon>
        <taxon>Hymenoptera</taxon>
        <taxon>Apocrita</taxon>
        <taxon>Aculeata</taxon>
        <taxon>Formicoidea</taxon>
        <taxon>Formicidae</taxon>
        <taxon>Myrmicinae</taxon>
        <taxon>Atta</taxon>
    </lineage>
</organism>
<dbReference type="PANTHER" id="PTHR31598">
    <property type="entry name" value="IQ DOMAIN-CONTAINING PROTEIN D"/>
    <property type="match status" value="1"/>
</dbReference>
<evidence type="ECO:0000256" key="8">
    <source>
        <dbReference type="ARBA" id="ARBA00023212"/>
    </source>
</evidence>
<feature type="coiled-coil region" evidence="10">
    <location>
        <begin position="137"/>
        <end position="164"/>
    </location>
</feature>
<feature type="coiled-coil region" evidence="10">
    <location>
        <begin position="72"/>
        <end position="99"/>
    </location>
</feature>
<keyword evidence="10" id="KW-0175">Coiled coil</keyword>
<dbReference type="InParanoid" id="A0A158N9P8"/>
<dbReference type="PANTHER" id="PTHR31598:SF1">
    <property type="entry name" value="DYNEIN REGULATORY COMPLEX PROTEIN 10"/>
    <property type="match status" value="1"/>
</dbReference>
<keyword evidence="9" id="KW-0966">Cell projection</keyword>
<dbReference type="EnsemblMetazoa" id="XM_012198866.1">
    <property type="protein sequence ID" value="XP_012054256.1"/>
    <property type="gene ID" value="LOC105617300"/>
</dbReference>
<feature type="coiled-coil region" evidence="10">
    <location>
        <begin position="208"/>
        <end position="242"/>
    </location>
</feature>
<dbReference type="KEGG" id="acep:105617300"/>